<feature type="compositionally biased region" description="Basic residues" evidence="1">
    <location>
        <begin position="855"/>
        <end position="866"/>
    </location>
</feature>
<name>A0ABR0C0T4_PURLI</name>
<keyword evidence="3" id="KW-1185">Reference proteome</keyword>
<proteinExistence type="predicted"/>
<evidence type="ECO:0000256" key="1">
    <source>
        <dbReference type="SAM" id="MobiDB-lite"/>
    </source>
</evidence>
<reference evidence="2 3" key="1">
    <citation type="journal article" date="2024" name="Microbiol. Resour. Announc.">
        <title>Genome annotations for the ascomycete fungi Trichoderma harzianum, Trichoderma aggressivum, and Purpureocillium lilacinum.</title>
        <authorList>
            <person name="Beijen E.P.W."/>
            <person name="Ohm R.A."/>
        </authorList>
    </citation>
    <scope>NUCLEOTIDE SEQUENCE [LARGE SCALE GENOMIC DNA]</scope>
    <source>
        <strain evidence="2 3">CBS 150709</strain>
    </source>
</reference>
<protein>
    <submittedName>
        <fullName evidence="2">Uncharacterized protein</fullName>
    </submittedName>
</protein>
<feature type="region of interest" description="Disordered" evidence="1">
    <location>
        <begin position="351"/>
        <end position="482"/>
    </location>
</feature>
<organism evidence="2 3">
    <name type="scientific">Purpureocillium lilacinum</name>
    <name type="common">Paecilomyces lilacinus</name>
    <dbReference type="NCBI Taxonomy" id="33203"/>
    <lineage>
        <taxon>Eukaryota</taxon>
        <taxon>Fungi</taxon>
        <taxon>Dikarya</taxon>
        <taxon>Ascomycota</taxon>
        <taxon>Pezizomycotina</taxon>
        <taxon>Sordariomycetes</taxon>
        <taxon>Hypocreomycetidae</taxon>
        <taxon>Hypocreales</taxon>
        <taxon>Ophiocordycipitaceae</taxon>
        <taxon>Purpureocillium</taxon>
    </lineage>
</organism>
<feature type="region of interest" description="Disordered" evidence="1">
    <location>
        <begin position="622"/>
        <end position="657"/>
    </location>
</feature>
<feature type="compositionally biased region" description="Low complexity" evidence="1">
    <location>
        <begin position="766"/>
        <end position="784"/>
    </location>
</feature>
<dbReference type="EMBL" id="JAWRVI010000018">
    <property type="protein sequence ID" value="KAK4089706.1"/>
    <property type="molecule type" value="Genomic_DNA"/>
</dbReference>
<feature type="compositionally biased region" description="Gly residues" evidence="1">
    <location>
        <begin position="799"/>
        <end position="809"/>
    </location>
</feature>
<comment type="caution">
    <text evidence="2">The sequence shown here is derived from an EMBL/GenBank/DDBJ whole genome shotgun (WGS) entry which is preliminary data.</text>
</comment>
<evidence type="ECO:0000313" key="2">
    <source>
        <dbReference type="EMBL" id="KAK4089706.1"/>
    </source>
</evidence>
<accession>A0ABR0C0T4</accession>
<feature type="region of interest" description="Disordered" evidence="1">
    <location>
        <begin position="765"/>
        <end position="916"/>
    </location>
</feature>
<evidence type="ECO:0000313" key="3">
    <source>
        <dbReference type="Proteomes" id="UP001287286"/>
    </source>
</evidence>
<feature type="compositionally biased region" description="Basic and acidic residues" evidence="1">
    <location>
        <begin position="370"/>
        <end position="391"/>
    </location>
</feature>
<feature type="compositionally biased region" description="Polar residues" evidence="1">
    <location>
        <begin position="462"/>
        <end position="482"/>
    </location>
</feature>
<sequence>MAVILDNVLEHNRVRVCDKQVARVERRVGQLMAGKSCLGGPWLARRPPLLAHSSGQHLDDGHGKAKPGFVGARCANSTNTPIVMCDRSGQLPVRHGGVMADDGLELAEIADSFAEMVIDGAVNCEGEPHQGFGTFSPDGPSGRSPTREGAPGWLAGGPHLGRSPARFSMLTARPAVRSWPWLSSLGRGGGGDCDGGGGRVALRILKQRRKAEAKRTQVFAASMAVREARHHEHDLHLRSLHVLRTGEPRTVELVLARLELSRMIRIWNAKRQPRRRLVRVFPARELGRHRKLFQLRLPGKVCLVESRLSAVGRAPPRACLWQLTASDIVVAALGVRPTQAAWWHPVQVECSSRAPGRRGTSSKAQRRPGARAEGEVDEAKQQRRPRERETSQRNTHTHSTGRLEARTFTVDADGGRPPARLPVRHPCNQPFGPLLRRTTQGSGGQPAHPKRSRATARVPWQPSMSENSAPTQPILSKQASRQGTVATLFHPRRPLADHRESQEGATAARRWLDLATPLIGPSIHPSIHPSSPWTTTTRTATLVRQPAPLLPLAVRHRRAVWARRTGRGFLPPLPTNELRHGLATSVCPTVELDGWLVARRGAREEAMGSNLSSLPRYETRRDWKEKQATSAVRVRTQGDSTTKTARRRRRRRGGEGCARETWATRHLQTMGPTSSELACPKMVPYPSPTTDVQVLERWWKGDEADRQQMRNGHSGRIVSRACTQVTCLLFSPARRDTRRSDRISIPGRSSWGTRCHPFAVAGYGHRPPGGWAGAAGWPGQARPRSSGEEEEQEEKGKGEGGSGGQGGGWWWSSVRNEEDSFVPWLGQPVPHHGKPTGGRARRDEGGSFTRPGTRTARRRRRRRRRRRQEEGPDRGQGTATNNGGPRTGDKYQRGTRTPLGQAPASSRLSARPASQR</sequence>
<feature type="compositionally biased region" description="Low complexity" evidence="1">
    <location>
        <begin position="902"/>
        <end position="916"/>
    </location>
</feature>
<gene>
    <name evidence="2" type="ORF">Purlil1_5809</name>
</gene>
<dbReference type="Proteomes" id="UP001287286">
    <property type="component" value="Unassembled WGS sequence"/>
</dbReference>